<feature type="domain" description="Rap-GAP" evidence="2">
    <location>
        <begin position="96"/>
        <end position="349"/>
    </location>
</feature>
<evidence type="ECO:0000313" key="4">
    <source>
        <dbReference type="Proteomes" id="UP000030693"/>
    </source>
</evidence>
<sequence>MNFLALETPSGPVAVSIVLAPDGTAASRGPHYLCLVRTGRGSQQTTRGVAQIPVPFFRRLFGLGPSTDALLRGLVSTPLPAGALRLNRHPQLPRALISMEERQVIHNYKFGLLYARAGQDTEAELLANADPEYHTPTTPGAPAPLPVSEAYRQFLAWLGDRVTLKGWTGYRGGLDVVDNLTGRESVYALWQGYDIMFHVATMLPLIDQATGAGDQAAIAGGYVQQLERKRHIGNDIVVIVFQDADTLPGALPFNLDSVDSKQNHVFVSVTPVPRNPNDPPGTPDYYRVTLARKSGVPGFGPPLPIKVSRDADGRNWFLYKLISAERASYKAPSFAPKLARTRQVLLHDVVKTHM</sequence>
<dbReference type="GeneID" id="20530236"/>
<dbReference type="EMBL" id="KB932211">
    <property type="protein sequence ID" value="KCV68045.1"/>
    <property type="molecule type" value="Genomic_DNA"/>
</dbReference>
<dbReference type="PANTHER" id="PTHR15711">
    <property type="entry name" value="RAP GTPASE-ACTIVATING PROTEIN"/>
    <property type="match status" value="1"/>
</dbReference>
<organism evidence="3">
    <name type="scientific">Fonticula alba</name>
    <name type="common">Slime mold</name>
    <dbReference type="NCBI Taxonomy" id="691883"/>
    <lineage>
        <taxon>Eukaryota</taxon>
        <taxon>Rotosphaerida</taxon>
        <taxon>Fonticulaceae</taxon>
        <taxon>Fonticula</taxon>
    </lineage>
</organism>
<evidence type="ECO:0000313" key="3">
    <source>
        <dbReference type="EMBL" id="KCV68045.1"/>
    </source>
</evidence>
<dbReference type="Proteomes" id="UP000030693">
    <property type="component" value="Unassembled WGS sequence"/>
</dbReference>
<dbReference type="InterPro" id="IPR000331">
    <property type="entry name" value="Rap/Ran_GAP_dom"/>
</dbReference>
<dbReference type="Pfam" id="PF02145">
    <property type="entry name" value="Rap_GAP"/>
    <property type="match status" value="1"/>
</dbReference>
<dbReference type="PANTHER" id="PTHR15711:SF65">
    <property type="entry name" value="RAPGAP_RANGAP DOMAIN-CONTAINING PROTEIN"/>
    <property type="match status" value="1"/>
</dbReference>
<dbReference type="PROSITE" id="PS50085">
    <property type="entry name" value="RAPGAP"/>
    <property type="match status" value="1"/>
</dbReference>
<dbReference type="RefSeq" id="XP_009497612.1">
    <property type="nucleotide sequence ID" value="XM_009499337.1"/>
</dbReference>
<dbReference type="InterPro" id="IPR035974">
    <property type="entry name" value="Rap/Ran-GAP_sf"/>
</dbReference>
<name>A0A058Z1C5_FONAL</name>
<gene>
    <name evidence="3" type="ORF">H696_05511</name>
</gene>
<dbReference type="OrthoDB" id="2499658at2759"/>
<protein>
    <recommendedName>
        <fullName evidence="2">Rap-GAP domain-containing protein</fullName>
    </recommendedName>
</protein>
<dbReference type="STRING" id="691883.A0A058Z1C5"/>
<dbReference type="eggNOG" id="KOG3686">
    <property type="taxonomic scope" value="Eukaryota"/>
</dbReference>
<dbReference type="SUPFAM" id="SSF111347">
    <property type="entry name" value="Rap/Ran-GAP"/>
    <property type="match status" value="1"/>
</dbReference>
<accession>A0A058Z1C5</accession>
<evidence type="ECO:0000256" key="1">
    <source>
        <dbReference type="ARBA" id="ARBA00022468"/>
    </source>
</evidence>
<proteinExistence type="predicted"/>
<dbReference type="InterPro" id="IPR050989">
    <property type="entry name" value="Rap1_Ran_GAP"/>
</dbReference>
<evidence type="ECO:0000259" key="2">
    <source>
        <dbReference type="PROSITE" id="PS50085"/>
    </source>
</evidence>
<dbReference type="Gene3D" id="3.40.50.11210">
    <property type="entry name" value="Rap/Ran-GAP"/>
    <property type="match status" value="1"/>
</dbReference>
<reference evidence="3" key="1">
    <citation type="submission" date="2013-04" db="EMBL/GenBank/DDBJ databases">
        <title>The Genome Sequence of Fonticula alba ATCC 38817.</title>
        <authorList>
            <consortium name="The Broad Institute Genomics Platform"/>
            <person name="Russ C."/>
            <person name="Cuomo C."/>
            <person name="Burger G."/>
            <person name="Gray M.W."/>
            <person name="Holland P.W.H."/>
            <person name="King N."/>
            <person name="Lang F.B.F."/>
            <person name="Roger A.J."/>
            <person name="Ruiz-Trillo I."/>
            <person name="Brown M."/>
            <person name="Walker B."/>
            <person name="Young S."/>
            <person name="Zeng Q."/>
            <person name="Gargeya S."/>
            <person name="Fitzgerald M."/>
            <person name="Haas B."/>
            <person name="Abouelleil A."/>
            <person name="Allen A.W."/>
            <person name="Alvarado L."/>
            <person name="Arachchi H.M."/>
            <person name="Berlin A.M."/>
            <person name="Chapman S.B."/>
            <person name="Gainer-Dewar J."/>
            <person name="Goldberg J."/>
            <person name="Griggs A."/>
            <person name="Gujja S."/>
            <person name="Hansen M."/>
            <person name="Howarth C."/>
            <person name="Imamovic A."/>
            <person name="Ireland A."/>
            <person name="Larimer J."/>
            <person name="McCowan C."/>
            <person name="Murphy C."/>
            <person name="Pearson M."/>
            <person name="Poon T.W."/>
            <person name="Priest M."/>
            <person name="Roberts A."/>
            <person name="Saif S."/>
            <person name="Shea T."/>
            <person name="Sisk P."/>
            <person name="Sykes S."/>
            <person name="Wortman J."/>
            <person name="Nusbaum C."/>
            <person name="Birren B."/>
        </authorList>
    </citation>
    <scope>NUCLEOTIDE SEQUENCE [LARGE SCALE GENOMIC DNA]</scope>
    <source>
        <strain evidence="3">ATCC 38817</strain>
    </source>
</reference>
<dbReference type="AlphaFoldDB" id="A0A058Z1C5"/>
<keyword evidence="4" id="KW-1185">Reference proteome</keyword>
<dbReference type="GO" id="GO:0005096">
    <property type="term" value="F:GTPase activator activity"/>
    <property type="evidence" value="ECO:0007669"/>
    <property type="project" value="UniProtKB-KW"/>
</dbReference>
<keyword evidence="1" id="KW-0343">GTPase activation</keyword>
<dbReference type="OMA" id="NNNEVMY"/>
<dbReference type="GO" id="GO:0051056">
    <property type="term" value="P:regulation of small GTPase mediated signal transduction"/>
    <property type="evidence" value="ECO:0007669"/>
    <property type="project" value="InterPro"/>
</dbReference>